<dbReference type="InterPro" id="IPR027995">
    <property type="entry name" value="Galactosyl_T_N"/>
</dbReference>
<dbReference type="EMBL" id="JBJJXI010000179">
    <property type="protein sequence ID" value="KAL3384067.1"/>
    <property type="molecule type" value="Genomic_DNA"/>
</dbReference>
<comment type="caution">
    <text evidence="14">The sequence shown here is derived from an EMBL/GenBank/DDBJ whole genome shotgun (WGS) entry which is preliminary data.</text>
</comment>
<accession>A0ABD2VTH2</accession>
<comment type="subcellular location">
    <subcellularLocation>
        <location evidence="1 11">Membrane</location>
        <topology evidence="1 11">Single-pass type II membrane protein</topology>
    </subcellularLocation>
</comment>
<keyword evidence="15" id="KW-1185">Reference proteome</keyword>
<feature type="domain" description="Galactosyltransferase N-terminal" evidence="13">
    <location>
        <begin position="94"/>
        <end position="201"/>
    </location>
</feature>
<dbReference type="Gene3D" id="3.90.550.10">
    <property type="entry name" value="Spore Coat Polysaccharide Biosynthesis Protein SpsA, Chain A"/>
    <property type="match status" value="1"/>
</dbReference>
<evidence type="ECO:0000256" key="9">
    <source>
        <dbReference type="ARBA" id="ARBA00023136"/>
    </source>
</evidence>
<evidence type="ECO:0000256" key="11">
    <source>
        <dbReference type="RuleBase" id="RU368121"/>
    </source>
</evidence>
<keyword evidence="6" id="KW-0812">Transmembrane</keyword>
<evidence type="ECO:0000313" key="15">
    <source>
        <dbReference type="Proteomes" id="UP001627154"/>
    </source>
</evidence>
<dbReference type="PANTHER" id="PTHR19300">
    <property type="entry name" value="BETA-1,4-GALACTOSYLTRANSFERASE"/>
    <property type="match status" value="1"/>
</dbReference>
<evidence type="ECO:0000256" key="10">
    <source>
        <dbReference type="ARBA" id="ARBA00023180"/>
    </source>
</evidence>
<comment type="function">
    <text evidence="11">Catalyzes the transfer of galactose onto proteins or lipids.</text>
</comment>
<evidence type="ECO:0000256" key="6">
    <source>
        <dbReference type="ARBA" id="ARBA00022692"/>
    </source>
</evidence>
<evidence type="ECO:0000259" key="13">
    <source>
        <dbReference type="Pfam" id="PF13733"/>
    </source>
</evidence>
<keyword evidence="10 11" id="KW-0325">Glycoprotein</keyword>
<dbReference type="InterPro" id="IPR029044">
    <property type="entry name" value="Nucleotide-diphossugar_trans"/>
</dbReference>
<proteinExistence type="inferred from homology"/>
<name>A0ABD2VTH2_9HYME</name>
<dbReference type="GO" id="GO:0016020">
    <property type="term" value="C:membrane"/>
    <property type="evidence" value="ECO:0007669"/>
    <property type="project" value="UniProtKB-SubCell"/>
</dbReference>
<keyword evidence="7 11" id="KW-0735">Signal-anchor</keyword>
<dbReference type="CDD" id="cd00899">
    <property type="entry name" value="b4GalT"/>
    <property type="match status" value="1"/>
</dbReference>
<evidence type="ECO:0000256" key="1">
    <source>
        <dbReference type="ARBA" id="ARBA00004606"/>
    </source>
</evidence>
<evidence type="ECO:0000256" key="3">
    <source>
        <dbReference type="ARBA" id="ARBA00005735"/>
    </source>
</evidence>
<dbReference type="Proteomes" id="UP001627154">
    <property type="component" value="Unassembled WGS sequence"/>
</dbReference>
<feature type="domain" description="Galactosyltransferase C-terminal" evidence="12">
    <location>
        <begin position="205"/>
        <end position="282"/>
    </location>
</feature>
<dbReference type="PANTHER" id="PTHR19300:SF48">
    <property type="entry name" value="BETA-1,4-N-ACETYLGALACTOSAMINYLTRANSFERASE"/>
    <property type="match status" value="1"/>
</dbReference>
<organism evidence="14 15">
    <name type="scientific">Trichogramma kaykai</name>
    <dbReference type="NCBI Taxonomy" id="54128"/>
    <lineage>
        <taxon>Eukaryota</taxon>
        <taxon>Metazoa</taxon>
        <taxon>Ecdysozoa</taxon>
        <taxon>Arthropoda</taxon>
        <taxon>Hexapoda</taxon>
        <taxon>Insecta</taxon>
        <taxon>Pterygota</taxon>
        <taxon>Neoptera</taxon>
        <taxon>Endopterygota</taxon>
        <taxon>Hymenoptera</taxon>
        <taxon>Apocrita</taxon>
        <taxon>Proctotrupomorpha</taxon>
        <taxon>Chalcidoidea</taxon>
        <taxon>Trichogrammatidae</taxon>
        <taxon>Trichogramma</taxon>
    </lineage>
</organism>
<gene>
    <name evidence="14" type="ORF">TKK_020134</name>
</gene>
<dbReference type="Pfam" id="PF02709">
    <property type="entry name" value="Glyco_transf_7C"/>
    <property type="match status" value="1"/>
</dbReference>
<evidence type="ECO:0000313" key="14">
    <source>
        <dbReference type="EMBL" id="KAL3384067.1"/>
    </source>
</evidence>
<keyword evidence="9" id="KW-0472">Membrane</keyword>
<dbReference type="InterPro" id="IPR003859">
    <property type="entry name" value="Galactosyl_T"/>
</dbReference>
<evidence type="ECO:0000259" key="12">
    <source>
        <dbReference type="Pfam" id="PF02709"/>
    </source>
</evidence>
<dbReference type="Pfam" id="PF13733">
    <property type="entry name" value="Glyco_transf_7N"/>
    <property type="match status" value="1"/>
</dbReference>
<sequence>MKFFKIIRILYGTIQKNAVDLLLALVLLLLVVFCLHPDRFAVHYNYIDKQSIASELEPAYWPKINSCKLNSLESKKSTLLYPNENPKIDAQGLAQKYNVQIGGAWKPLDCKPLFNVAIILPYRNRLKQLSIFINYIHPYLQLQNLDYTIFVIEQSKNKEFNRGKLFNVGFTEAMKIRNFHCFIFQDIDLIPQNPENIYTCSRLPRHMSSNVNTFRYNLPYSGLFGGAISITKQQFQQVNGFSNVYFGWGGEDDDFYSRLQNKGYPICRFCPDVAQYYMLSHKKEAPNKERFTYLKSGSKRYDTDGLRNLEYKVLDQKLEPLYSWFLVDI</sequence>
<dbReference type="EC" id="2.4.1.-" evidence="11"/>
<dbReference type="GO" id="GO:0046872">
    <property type="term" value="F:metal ion binding"/>
    <property type="evidence" value="ECO:0007669"/>
    <property type="project" value="UniProtKB-UniRule"/>
</dbReference>
<keyword evidence="11" id="KW-0479">Metal-binding</keyword>
<keyword evidence="11" id="KW-0464">Manganese</keyword>
<dbReference type="PRINTS" id="PR02050">
    <property type="entry name" value="B14GALTRFASE"/>
</dbReference>
<dbReference type="SUPFAM" id="SSF53448">
    <property type="entry name" value="Nucleotide-diphospho-sugar transferases"/>
    <property type="match status" value="1"/>
</dbReference>
<evidence type="ECO:0000256" key="5">
    <source>
        <dbReference type="ARBA" id="ARBA00022679"/>
    </source>
</evidence>
<protein>
    <recommendedName>
        <fullName evidence="11">Beta-1,4-N-acetylgalactosaminyltransferase</fullName>
        <ecNumber evidence="11">2.4.1.-</ecNumber>
    </recommendedName>
    <alternativeName>
        <fullName evidence="11">Beta-4-GalNAcT</fullName>
    </alternativeName>
</protein>
<comment type="similarity">
    <text evidence="3 11">Belongs to the glycosyltransferase 7 family.</text>
</comment>
<dbReference type="GO" id="GO:0016757">
    <property type="term" value="F:glycosyltransferase activity"/>
    <property type="evidence" value="ECO:0007669"/>
    <property type="project" value="UniProtKB-KW"/>
</dbReference>
<evidence type="ECO:0000256" key="7">
    <source>
        <dbReference type="ARBA" id="ARBA00022968"/>
    </source>
</evidence>
<keyword evidence="5 11" id="KW-0808">Transferase</keyword>
<dbReference type="InterPro" id="IPR027791">
    <property type="entry name" value="Galactosyl_T_C"/>
</dbReference>
<evidence type="ECO:0000256" key="8">
    <source>
        <dbReference type="ARBA" id="ARBA00022989"/>
    </source>
</evidence>
<evidence type="ECO:0000256" key="2">
    <source>
        <dbReference type="ARBA" id="ARBA00004922"/>
    </source>
</evidence>
<dbReference type="AlphaFoldDB" id="A0ABD2VTH2"/>
<comment type="pathway">
    <text evidence="2 11">Protein modification; protein glycosylation.</text>
</comment>
<reference evidence="14 15" key="1">
    <citation type="journal article" date="2024" name="bioRxiv">
        <title>A reference genome for Trichogramma kaykai: A tiny desert-dwelling parasitoid wasp with competing sex-ratio distorters.</title>
        <authorList>
            <person name="Culotta J."/>
            <person name="Lindsey A.R."/>
        </authorList>
    </citation>
    <scope>NUCLEOTIDE SEQUENCE [LARGE SCALE GENOMIC DNA]</scope>
    <source>
        <strain evidence="14 15">KSX58</strain>
    </source>
</reference>
<evidence type="ECO:0000256" key="4">
    <source>
        <dbReference type="ARBA" id="ARBA00022676"/>
    </source>
</evidence>
<keyword evidence="8" id="KW-1133">Transmembrane helix</keyword>
<comment type="cofactor">
    <cofactor evidence="11">
        <name>Mn(2+)</name>
        <dbReference type="ChEBI" id="CHEBI:29035"/>
    </cofactor>
</comment>
<keyword evidence="4 11" id="KW-0328">Glycosyltransferase</keyword>